<dbReference type="PANTHER" id="PTHR32487:SF0">
    <property type="entry name" value="3-OXO-DELTA(4,5)-STEROID 5-BETA-REDUCTASE"/>
    <property type="match status" value="1"/>
</dbReference>
<dbReference type="EMBL" id="CM007390">
    <property type="protein sequence ID" value="ONK57071.1"/>
    <property type="molecule type" value="Genomic_DNA"/>
</dbReference>
<evidence type="ECO:0000313" key="2">
    <source>
        <dbReference type="Proteomes" id="UP000243459"/>
    </source>
</evidence>
<reference evidence="2" key="1">
    <citation type="journal article" date="2017" name="Nat. Commun.">
        <title>The asparagus genome sheds light on the origin and evolution of a young Y chromosome.</title>
        <authorList>
            <person name="Harkess A."/>
            <person name="Zhou J."/>
            <person name="Xu C."/>
            <person name="Bowers J.E."/>
            <person name="Van der Hulst R."/>
            <person name="Ayyampalayam S."/>
            <person name="Mercati F."/>
            <person name="Riccardi P."/>
            <person name="McKain M.R."/>
            <person name="Kakrana A."/>
            <person name="Tang H."/>
            <person name="Ray J."/>
            <person name="Groenendijk J."/>
            <person name="Arikit S."/>
            <person name="Mathioni S.M."/>
            <person name="Nakano M."/>
            <person name="Shan H."/>
            <person name="Telgmann-Rauber A."/>
            <person name="Kanno A."/>
            <person name="Yue Z."/>
            <person name="Chen H."/>
            <person name="Li W."/>
            <person name="Chen Y."/>
            <person name="Xu X."/>
            <person name="Zhang Y."/>
            <person name="Luo S."/>
            <person name="Chen H."/>
            <person name="Gao J."/>
            <person name="Mao Z."/>
            <person name="Pires J.C."/>
            <person name="Luo M."/>
            <person name="Kudrna D."/>
            <person name="Wing R.A."/>
            <person name="Meyers B.C."/>
            <person name="Yi K."/>
            <person name="Kong H."/>
            <person name="Lavrijsen P."/>
            <person name="Sunseri F."/>
            <person name="Falavigna A."/>
            <person name="Ye Y."/>
            <person name="Leebens-Mack J.H."/>
            <person name="Chen G."/>
        </authorList>
    </citation>
    <scope>NUCLEOTIDE SEQUENCE [LARGE SCALE GENOMIC DNA]</scope>
    <source>
        <strain evidence="2">cv. DH0086</strain>
    </source>
</reference>
<dbReference type="Gramene" id="ONK57071">
    <property type="protein sequence ID" value="ONK57071"/>
    <property type="gene ID" value="A4U43_C10F16310"/>
</dbReference>
<proteinExistence type="predicted"/>
<organism evidence="1 2">
    <name type="scientific">Asparagus officinalis</name>
    <name type="common">Garden asparagus</name>
    <dbReference type="NCBI Taxonomy" id="4686"/>
    <lineage>
        <taxon>Eukaryota</taxon>
        <taxon>Viridiplantae</taxon>
        <taxon>Streptophyta</taxon>
        <taxon>Embryophyta</taxon>
        <taxon>Tracheophyta</taxon>
        <taxon>Spermatophyta</taxon>
        <taxon>Magnoliopsida</taxon>
        <taxon>Liliopsida</taxon>
        <taxon>Asparagales</taxon>
        <taxon>Asparagaceae</taxon>
        <taxon>Asparagoideae</taxon>
        <taxon>Asparagus</taxon>
    </lineage>
</organism>
<dbReference type="AlphaFoldDB" id="A0A5P1E360"/>
<dbReference type="InterPro" id="IPR036291">
    <property type="entry name" value="NAD(P)-bd_dom_sf"/>
</dbReference>
<dbReference type="SUPFAM" id="SSF51735">
    <property type="entry name" value="NAD(P)-binding Rossmann-fold domains"/>
    <property type="match status" value="1"/>
</dbReference>
<dbReference type="Gene3D" id="3.40.50.720">
    <property type="entry name" value="NAD(P)-binding Rossmann-like Domain"/>
    <property type="match status" value="1"/>
</dbReference>
<dbReference type="OMA" id="NEAPCHE"/>
<dbReference type="Proteomes" id="UP000243459">
    <property type="component" value="Chromosome 10"/>
</dbReference>
<dbReference type="PANTHER" id="PTHR32487">
    <property type="entry name" value="3-OXO-DELTA(4,5)-STEROID 5-BETA-REDUCTASE"/>
    <property type="match status" value="1"/>
</dbReference>
<sequence length="165" mass="18909">MGEREKGKLRFPGSRVVWDGFSDASDADLVAEHQIWAAVDPYAKNEAFNCSNGDVFKWKQLWKALAEAFEVEWAGYEGEEGRFSLEEAMKGKEEVWGEIVKENELVETKLGEIGHWWFVDVVLGVEVDHLDSMNKSKEHGFLGFRNTMNSFNSWVDKMKAFKIVP</sequence>
<accession>A0A5P1E360</accession>
<evidence type="ECO:0008006" key="3">
    <source>
        <dbReference type="Google" id="ProtNLM"/>
    </source>
</evidence>
<gene>
    <name evidence="1" type="ORF">A4U43_C10F16310</name>
</gene>
<protein>
    <recommendedName>
        <fullName evidence="3">Progesterone 5-beta-reductase</fullName>
    </recommendedName>
</protein>
<evidence type="ECO:0000313" key="1">
    <source>
        <dbReference type="EMBL" id="ONK57071.1"/>
    </source>
</evidence>
<name>A0A5P1E360_ASPOF</name>
<keyword evidence="2" id="KW-1185">Reference proteome</keyword>